<name>A0ABU7JAY1_9GAMM</name>
<accession>A0ABU7JAY1</accession>
<sequence>MFDATEWAHVLEQSNLIFLLWFVPLFLAIYFIPTLLALIFNRRHLGKIAIANIPAGFSMLAWFALMGVAISGKLLASKQGAKNE</sequence>
<organism evidence="2 3">
    <name type="scientific">Alkalimonas mucilaginosa</name>
    <dbReference type="NCBI Taxonomy" id="3057676"/>
    <lineage>
        <taxon>Bacteria</taxon>
        <taxon>Pseudomonadati</taxon>
        <taxon>Pseudomonadota</taxon>
        <taxon>Gammaproteobacteria</taxon>
        <taxon>Alkalimonas</taxon>
    </lineage>
</organism>
<keyword evidence="3" id="KW-1185">Reference proteome</keyword>
<evidence type="ECO:0000313" key="2">
    <source>
        <dbReference type="EMBL" id="MEE2022861.1"/>
    </source>
</evidence>
<feature type="transmembrane region" description="Helical" evidence="1">
    <location>
        <begin position="48"/>
        <end position="70"/>
    </location>
</feature>
<protein>
    <submittedName>
        <fullName evidence="2">Superinfection immunity protein</fullName>
    </submittedName>
</protein>
<gene>
    <name evidence="2" type="ORF">QWF21_01275</name>
</gene>
<evidence type="ECO:0000313" key="3">
    <source>
        <dbReference type="Proteomes" id="UP001339167"/>
    </source>
</evidence>
<dbReference type="Proteomes" id="UP001339167">
    <property type="component" value="Unassembled WGS sequence"/>
</dbReference>
<dbReference type="Pfam" id="PF14373">
    <property type="entry name" value="Imm_superinfect"/>
    <property type="match status" value="1"/>
</dbReference>
<comment type="caution">
    <text evidence="2">The sequence shown here is derived from an EMBL/GenBank/DDBJ whole genome shotgun (WGS) entry which is preliminary data.</text>
</comment>
<feature type="transmembrane region" description="Helical" evidence="1">
    <location>
        <begin position="16"/>
        <end position="41"/>
    </location>
</feature>
<reference evidence="2 3" key="1">
    <citation type="submission" date="2023-06" db="EMBL/GenBank/DDBJ databases">
        <title>Alkalimonas sp., MEB004 an alkaliphilic bacterium isolated from Lonar Lake, India.</title>
        <authorList>
            <person name="Joshi A."/>
            <person name="Thite S."/>
        </authorList>
    </citation>
    <scope>NUCLEOTIDE SEQUENCE [LARGE SCALE GENOMIC DNA]</scope>
    <source>
        <strain evidence="2 3">MEB004</strain>
    </source>
</reference>
<keyword evidence="1" id="KW-0812">Transmembrane</keyword>
<evidence type="ECO:0000256" key="1">
    <source>
        <dbReference type="SAM" id="Phobius"/>
    </source>
</evidence>
<dbReference type="RefSeq" id="WP_330086220.1">
    <property type="nucleotide sequence ID" value="NZ_JAUGZK010000001.1"/>
</dbReference>
<keyword evidence="1" id="KW-0472">Membrane</keyword>
<dbReference type="EMBL" id="JAUGZK010000001">
    <property type="protein sequence ID" value="MEE2022861.1"/>
    <property type="molecule type" value="Genomic_DNA"/>
</dbReference>
<dbReference type="InterPro" id="IPR016410">
    <property type="entry name" value="Phage_imm"/>
</dbReference>
<proteinExistence type="predicted"/>
<keyword evidence="1" id="KW-1133">Transmembrane helix</keyword>